<keyword evidence="5" id="KW-0141">cGMP biosynthesis</keyword>
<keyword evidence="4" id="KW-0456">Lyase</keyword>
<comment type="catalytic activity">
    <reaction evidence="1">
        <text>GTP = 3',5'-cyclic GMP + diphosphate</text>
        <dbReference type="Rhea" id="RHEA:13665"/>
        <dbReference type="ChEBI" id="CHEBI:33019"/>
        <dbReference type="ChEBI" id="CHEBI:37565"/>
        <dbReference type="ChEBI" id="CHEBI:57746"/>
        <dbReference type="EC" id="4.6.1.2"/>
    </reaction>
</comment>
<keyword evidence="7" id="KW-1185">Reference proteome</keyword>
<dbReference type="Pfam" id="PF07714">
    <property type="entry name" value="PK_Tyr_Ser-Thr"/>
    <property type="match status" value="1"/>
</dbReference>
<feature type="domain" description="Protein kinase" evidence="6">
    <location>
        <begin position="1"/>
        <end position="178"/>
    </location>
</feature>
<dbReference type="GO" id="GO:0004383">
    <property type="term" value="F:guanylate cyclase activity"/>
    <property type="evidence" value="ECO:0007669"/>
    <property type="project" value="UniProtKB-EC"/>
</dbReference>
<protein>
    <recommendedName>
        <fullName evidence="2">guanylate cyclase</fullName>
        <ecNumber evidence="2">4.6.1.2</ecNumber>
    </recommendedName>
</protein>
<dbReference type="GO" id="GO:0004672">
    <property type="term" value="F:protein kinase activity"/>
    <property type="evidence" value="ECO:0007669"/>
    <property type="project" value="InterPro"/>
</dbReference>
<dbReference type="PROSITE" id="PS50011">
    <property type="entry name" value="PROTEIN_KINASE_DOM"/>
    <property type="match status" value="1"/>
</dbReference>
<evidence type="ECO:0000259" key="6">
    <source>
        <dbReference type="PROSITE" id="PS50011"/>
    </source>
</evidence>
<proteinExistence type="predicted"/>
<evidence type="ECO:0000256" key="3">
    <source>
        <dbReference type="ARBA" id="ARBA00022741"/>
    </source>
</evidence>
<dbReference type="EC" id="4.6.1.2" evidence="2"/>
<dbReference type="InterPro" id="IPR011009">
    <property type="entry name" value="Kinase-like_dom_sf"/>
</dbReference>
<dbReference type="GO" id="GO:0005524">
    <property type="term" value="F:ATP binding"/>
    <property type="evidence" value="ECO:0007669"/>
    <property type="project" value="InterPro"/>
</dbReference>
<dbReference type="WBParaSite" id="ACRNAN_scaffold3288.g32785.t1">
    <property type="protein sequence ID" value="ACRNAN_scaffold3288.g32785.t1"/>
    <property type="gene ID" value="ACRNAN_scaffold3288.g32785"/>
</dbReference>
<name>A0A914DNP5_9BILA</name>
<evidence type="ECO:0000313" key="7">
    <source>
        <dbReference type="Proteomes" id="UP000887540"/>
    </source>
</evidence>
<dbReference type="Gene3D" id="1.10.510.10">
    <property type="entry name" value="Transferase(Phosphotransferase) domain 1"/>
    <property type="match status" value="1"/>
</dbReference>
<dbReference type="GO" id="GO:0007168">
    <property type="term" value="P:receptor guanylyl cyclase signaling pathway"/>
    <property type="evidence" value="ECO:0007669"/>
    <property type="project" value="TreeGrafter"/>
</dbReference>
<keyword evidence="3" id="KW-0547">Nucleotide-binding</keyword>
<dbReference type="PANTHER" id="PTHR11920:SF495">
    <property type="entry name" value="RECEPTOR-TYPE GUANYLATE CYCLASE GCY-7"/>
    <property type="match status" value="1"/>
</dbReference>
<evidence type="ECO:0000256" key="5">
    <source>
        <dbReference type="ARBA" id="ARBA00023293"/>
    </source>
</evidence>
<dbReference type="GO" id="GO:0004016">
    <property type="term" value="F:adenylate cyclase activity"/>
    <property type="evidence" value="ECO:0007669"/>
    <property type="project" value="TreeGrafter"/>
</dbReference>
<evidence type="ECO:0000256" key="4">
    <source>
        <dbReference type="ARBA" id="ARBA00023239"/>
    </source>
</evidence>
<evidence type="ECO:0000256" key="2">
    <source>
        <dbReference type="ARBA" id="ARBA00012202"/>
    </source>
</evidence>
<dbReference type="InterPro" id="IPR000719">
    <property type="entry name" value="Prot_kinase_dom"/>
</dbReference>
<evidence type="ECO:0000313" key="8">
    <source>
        <dbReference type="WBParaSite" id="ACRNAN_scaffold3288.g32785.t1"/>
    </source>
</evidence>
<sequence>MLSSKSRQSSRHTWTHFELKLLNKEEVVVEKHEMNSILGKHDIAEIRQMRQKDHDNLNKFIGLSIDGDLYLSVWKYCTRGSLKDIILGNTVNMDAFFIFSLIRDICEGLSYIHKSPLQFHGNLKSSTCLITNQIHISADANHFLTQIIGGYITQARGEQLIKGKGVMKTYWLIGPIKS</sequence>
<dbReference type="GO" id="GO:0005886">
    <property type="term" value="C:plasma membrane"/>
    <property type="evidence" value="ECO:0007669"/>
    <property type="project" value="TreeGrafter"/>
</dbReference>
<dbReference type="InterPro" id="IPR050401">
    <property type="entry name" value="Cyclic_nucleotide_synthase"/>
</dbReference>
<dbReference type="AlphaFoldDB" id="A0A914DNP5"/>
<dbReference type="Proteomes" id="UP000887540">
    <property type="component" value="Unplaced"/>
</dbReference>
<evidence type="ECO:0000256" key="1">
    <source>
        <dbReference type="ARBA" id="ARBA00001436"/>
    </source>
</evidence>
<dbReference type="GO" id="GO:0001653">
    <property type="term" value="F:peptide receptor activity"/>
    <property type="evidence" value="ECO:0007669"/>
    <property type="project" value="TreeGrafter"/>
</dbReference>
<organism evidence="7 8">
    <name type="scientific">Acrobeloides nanus</name>
    <dbReference type="NCBI Taxonomy" id="290746"/>
    <lineage>
        <taxon>Eukaryota</taxon>
        <taxon>Metazoa</taxon>
        <taxon>Ecdysozoa</taxon>
        <taxon>Nematoda</taxon>
        <taxon>Chromadorea</taxon>
        <taxon>Rhabditida</taxon>
        <taxon>Tylenchina</taxon>
        <taxon>Cephalobomorpha</taxon>
        <taxon>Cephaloboidea</taxon>
        <taxon>Cephalobidae</taxon>
        <taxon>Acrobeloides</taxon>
    </lineage>
</organism>
<reference evidence="8" key="1">
    <citation type="submission" date="2022-11" db="UniProtKB">
        <authorList>
            <consortium name="WormBaseParasite"/>
        </authorList>
    </citation>
    <scope>IDENTIFICATION</scope>
</reference>
<dbReference type="PANTHER" id="PTHR11920">
    <property type="entry name" value="GUANYLYL CYCLASE"/>
    <property type="match status" value="1"/>
</dbReference>
<dbReference type="InterPro" id="IPR001245">
    <property type="entry name" value="Ser-Thr/Tyr_kinase_cat_dom"/>
</dbReference>
<dbReference type="SUPFAM" id="SSF56112">
    <property type="entry name" value="Protein kinase-like (PK-like)"/>
    <property type="match status" value="1"/>
</dbReference>
<accession>A0A914DNP5</accession>